<feature type="transmembrane region" description="Helical" evidence="2">
    <location>
        <begin position="60"/>
        <end position="78"/>
    </location>
</feature>
<dbReference type="EMBL" id="JAPKNK010000004">
    <property type="protein sequence ID" value="MCX5569809.1"/>
    <property type="molecule type" value="Genomic_DNA"/>
</dbReference>
<gene>
    <name evidence="3" type="ORF">OSH07_11450</name>
</gene>
<feature type="transmembrane region" description="Helical" evidence="2">
    <location>
        <begin position="35"/>
        <end position="54"/>
    </location>
</feature>
<organism evidence="3 4">
    <name type="scientific">Kaistia nematophila</name>
    <dbReference type="NCBI Taxonomy" id="2994654"/>
    <lineage>
        <taxon>Bacteria</taxon>
        <taxon>Pseudomonadati</taxon>
        <taxon>Pseudomonadota</taxon>
        <taxon>Alphaproteobacteria</taxon>
        <taxon>Hyphomicrobiales</taxon>
        <taxon>Kaistiaceae</taxon>
        <taxon>Kaistia</taxon>
    </lineage>
</organism>
<keyword evidence="2" id="KW-1133">Transmembrane helix</keyword>
<dbReference type="InterPro" id="IPR018678">
    <property type="entry name" value="DUF2160_TM"/>
</dbReference>
<dbReference type="Proteomes" id="UP001144805">
    <property type="component" value="Unassembled WGS sequence"/>
</dbReference>
<reference evidence="3" key="1">
    <citation type="submission" date="2022-11" db="EMBL/GenBank/DDBJ databases">
        <title>Biodiversity and phylogenetic relationships of bacteria.</title>
        <authorList>
            <person name="Machado R.A.R."/>
            <person name="Bhat A."/>
            <person name="Loulou A."/>
            <person name="Kallel S."/>
        </authorList>
    </citation>
    <scope>NUCLEOTIDE SEQUENCE</scope>
    <source>
        <strain evidence="3">K-TC2</strain>
    </source>
</reference>
<keyword evidence="2" id="KW-0812">Transmembrane</keyword>
<protein>
    <submittedName>
        <fullName evidence="3">DUF2160 family membrane protein</fullName>
    </submittedName>
</protein>
<dbReference type="RefSeq" id="WP_266338781.1">
    <property type="nucleotide sequence ID" value="NZ_JAPKNK010000004.1"/>
</dbReference>
<sequence>MASDSIKTPVPRQNGNGAPKRAVRPDGFLPIDTNLFDRIFIAVVVFVAIHLFWMRFVEPALSIYVATAISVVVGAIIIKRG</sequence>
<evidence type="ECO:0000313" key="3">
    <source>
        <dbReference type="EMBL" id="MCX5569809.1"/>
    </source>
</evidence>
<name>A0A9X3IKN8_9HYPH</name>
<comment type="caution">
    <text evidence="3">The sequence shown here is derived from an EMBL/GenBank/DDBJ whole genome shotgun (WGS) entry which is preliminary data.</text>
</comment>
<evidence type="ECO:0000256" key="2">
    <source>
        <dbReference type="SAM" id="Phobius"/>
    </source>
</evidence>
<dbReference type="Pfam" id="PF09928">
    <property type="entry name" value="DUF2160"/>
    <property type="match status" value="1"/>
</dbReference>
<keyword evidence="4" id="KW-1185">Reference proteome</keyword>
<accession>A0A9X3IKN8</accession>
<evidence type="ECO:0000256" key="1">
    <source>
        <dbReference type="SAM" id="MobiDB-lite"/>
    </source>
</evidence>
<evidence type="ECO:0000313" key="4">
    <source>
        <dbReference type="Proteomes" id="UP001144805"/>
    </source>
</evidence>
<feature type="region of interest" description="Disordered" evidence="1">
    <location>
        <begin position="1"/>
        <end position="24"/>
    </location>
</feature>
<proteinExistence type="predicted"/>
<keyword evidence="2" id="KW-0472">Membrane</keyword>
<dbReference type="AlphaFoldDB" id="A0A9X3IKN8"/>